<organism evidence="2 3">
    <name type="scientific">Romanomermis culicivorax</name>
    <name type="common">Nematode worm</name>
    <dbReference type="NCBI Taxonomy" id="13658"/>
    <lineage>
        <taxon>Eukaryota</taxon>
        <taxon>Metazoa</taxon>
        <taxon>Ecdysozoa</taxon>
        <taxon>Nematoda</taxon>
        <taxon>Enoplea</taxon>
        <taxon>Dorylaimia</taxon>
        <taxon>Mermithida</taxon>
        <taxon>Mermithoidea</taxon>
        <taxon>Mermithidae</taxon>
        <taxon>Romanomermis</taxon>
    </lineage>
</organism>
<evidence type="ECO:0000313" key="3">
    <source>
        <dbReference type="WBParaSite" id="nRc.2.0.1.t31975-RA"/>
    </source>
</evidence>
<dbReference type="PANTHER" id="PTHR22803">
    <property type="entry name" value="MANNOSE, PHOSPHOLIPASE, LECTIN RECEPTOR RELATED"/>
    <property type="match status" value="1"/>
</dbReference>
<dbReference type="AlphaFoldDB" id="A0A915K186"/>
<sequence length="302" mass="34501">MGIESWWCAADHHEWSKVESAMKSDSCFCLYYSTQQVDLTADEADSACRDRNGTLADFRNDQEVAMIEHLITSFNGNDADLKNACPFDSTYANHSCFMFLGQLSASIEEADQNCRNNYPGSGLLSLHSTYEHNAAFREYSVRSTKSFVDVLGVYTGLHRDRPTDWKWTDGSPLDYWPTWSVWRIPCQPQTDPNAFFIIYPLLTSLSSYFDEEIASKRTFWSNTNSTDVPRNLTLDENRTPKAVSYFLSDSNQNKTAIKNFADDYSESLTNSDARRGTKSEQHLQSWPYSDCLINPPENYSID</sequence>
<protein>
    <submittedName>
        <fullName evidence="3">C-type lectin domain-containing protein</fullName>
    </submittedName>
</protein>
<dbReference type="InterPro" id="IPR050111">
    <property type="entry name" value="C-type_lectin/snaclec_domain"/>
</dbReference>
<dbReference type="Proteomes" id="UP000887565">
    <property type="component" value="Unplaced"/>
</dbReference>
<name>A0A915K186_ROMCU</name>
<proteinExistence type="predicted"/>
<evidence type="ECO:0000259" key="1">
    <source>
        <dbReference type="PROSITE" id="PS50041"/>
    </source>
</evidence>
<dbReference type="InterPro" id="IPR001304">
    <property type="entry name" value="C-type_lectin-like"/>
</dbReference>
<reference evidence="3" key="1">
    <citation type="submission" date="2022-11" db="UniProtKB">
        <authorList>
            <consortium name="WormBaseParasite"/>
        </authorList>
    </citation>
    <scope>IDENTIFICATION</scope>
</reference>
<dbReference type="InterPro" id="IPR016187">
    <property type="entry name" value="CTDL_fold"/>
</dbReference>
<feature type="domain" description="C-type lectin" evidence="1">
    <location>
        <begin position="92"/>
        <end position="188"/>
    </location>
</feature>
<dbReference type="WBParaSite" id="nRc.2.0.1.t31975-RA">
    <property type="protein sequence ID" value="nRc.2.0.1.t31975-RA"/>
    <property type="gene ID" value="nRc.2.0.1.g31975"/>
</dbReference>
<dbReference type="Gene3D" id="3.10.100.10">
    <property type="entry name" value="Mannose-Binding Protein A, subunit A"/>
    <property type="match status" value="2"/>
</dbReference>
<dbReference type="SUPFAM" id="SSF56436">
    <property type="entry name" value="C-type lectin-like"/>
    <property type="match status" value="2"/>
</dbReference>
<dbReference type="InterPro" id="IPR016186">
    <property type="entry name" value="C-type_lectin-like/link_sf"/>
</dbReference>
<evidence type="ECO:0000313" key="2">
    <source>
        <dbReference type="Proteomes" id="UP000887565"/>
    </source>
</evidence>
<dbReference type="PROSITE" id="PS50041">
    <property type="entry name" value="C_TYPE_LECTIN_2"/>
    <property type="match status" value="1"/>
</dbReference>
<accession>A0A915K186</accession>
<keyword evidence="2" id="KW-1185">Reference proteome</keyword>